<keyword evidence="7 9" id="KW-0472">Membrane</keyword>
<evidence type="ECO:0000256" key="3">
    <source>
        <dbReference type="ARBA" id="ARBA00022574"/>
    </source>
</evidence>
<evidence type="ECO:0000256" key="1">
    <source>
        <dbReference type="ARBA" id="ARBA00004240"/>
    </source>
</evidence>
<protein>
    <recommendedName>
        <fullName evidence="10">SSD domain-containing protein</fullName>
    </recommendedName>
</protein>
<dbReference type="OrthoDB" id="1914839at2759"/>
<feature type="transmembrane region" description="Helical" evidence="9">
    <location>
        <begin position="331"/>
        <end position="352"/>
    </location>
</feature>
<dbReference type="GO" id="GO:0000139">
    <property type="term" value="C:Golgi membrane"/>
    <property type="evidence" value="ECO:0007669"/>
    <property type="project" value="UniProtKB-SubCell"/>
</dbReference>
<sequence>MLWYLLYPLRGTSQPPRLSANHPIRRAFFRHGKTTAQHWLVAMLVSVAIAMGFSFPTIFLSENPTAGFAAYPHHVWTTARRFEGDQRMIDVEMRQVWVHGSYMNALDKDVLKSALKIQQAIVGPEKLTSVYPTLNEQLRSSTISWGYHSPLMYWNNSAEIIGHDKDILCTINDQSGTSSSLNVALRPASVFAGKKFDRKKLLAADALVITLMNKVENGVGGRWDDQMLSLTSGACKNCRLFPQNGHVTRNRVYEFSFMPLSLQENIALTFAYTCMALYVLLSLRRLKAFHSRFGLVVTAITQMTCSILASFTICGILKINLSMIPQNAYPFVVLVVGLENMFRLINAVLAYPATMATDQRIANALGDVGPVSIATAAQNLIILSFLSYFVSPGVGAFCAFACIATLFDAFFLLTFFVAVLNVDIRRFELQDTLARSTHQKTRRRQSPAVKAQHTWFDALVRGRLPFSTRMAGTAVTTTFILSLNYHFFERHEQATSLRHLLGLARGGPPSVADFDTFTPPPMNATLTPGEWMRMQDFDTAREVMRLAKPGADSFIIRVFAPLIVVLADADRTGAPLGTEAWVHALRSYAIHHFYPVAVAVVFAVAFVAVLMNFLLYSEASEESSSEEDRYEEALGVQSVGLPHKLDIIKLAGTEKGHLVTIGLDRSIAVSLFDRSVQAYQTRSLPPDALSKLQWPIRHCILDDSGEWLGLHCADDRIAVYSFAAGCFSEQSLQYPDDNPPVLFRFFRVQCKETVAQTWLMILTSGGRLTMSLMGRETSTSAARLSQTPLLGATLTFQNSQGRRLYTATDDARLVSYSWSNDSWKEACSALLPVKTRQGRLTGAVSIATHYDLGPEILVVVTTSAVLFVDSSIMSTISRIDLGSPTEQVIIGNVTHCAACGSVALRSVGLLCEARPDNSYQITVLSAREGELGGALCLRNNAPSCHPFTQAHSVAHQVPNASGTLCALDSQAVLGLRRSSKPLTNKSPPVKQATSHQLRHRRRTSTNTSTNIHADEWEAYKLGLDGEVETTAVPATNDTDTQEPLYVHQAGPAIALDHQSTAVAFGNQVKVIRMSRRGSLAGRSDSTVLQRHGSTSRRRLTLRKGL</sequence>
<evidence type="ECO:0000256" key="9">
    <source>
        <dbReference type="SAM" id="Phobius"/>
    </source>
</evidence>
<dbReference type="Pfam" id="PF12349">
    <property type="entry name" value="Sterol-sensing"/>
    <property type="match status" value="1"/>
</dbReference>
<dbReference type="InterPro" id="IPR030225">
    <property type="entry name" value="SCAP"/>
</dbReference>
<dbReference type="GO" id="GO:0045540">
    <property type="term" value="P:regulation of cholesterol biosynthetic process"/>
    <property type="evidence" value="ECO:0007669"/>
    <property type="project" value="TreeGrafter"/>
</dbReference>
<feature type="transmembrane region" description="Helical" evidence="9">
    <location>
        <begin position="39"/>
        <end position="60"/>
    </location>
</feature>
<evidence type="ECO:0000256" key="8">
    <source>
        <dbReference type="SAM" id="MobiDB-lite"/>
    </source>
</evidence>
<keyword evidence="9" id="KW-0812">Transmembrane</keyword>
<dbReference type="EMBL" id="NAJL01000033">
    <property type="protein sequence ID" value="TKA25718.1"/>
    <property type="molecule type" value="Genomic_DNA"/>
</dbReference>
<proteinExistence type="predicted"/>
<dbReference type="PANTHER" id="PTHR46378:SF1">
    <property type="entry name" value="STEROL REGULATORY ELEMENT-BINDING PROTEIN CLEAVAGE-ACTIVATING PROTEIN"/>
    <property type="match status" value="1"/>
</dbReference>
<dbReference type="GO" id="GO:0032936">
    <property type="term" value="C:SREBP-SCAP complex"/>
    <property type="evidence" value="ECO:0007669"/>
    <property type="project" value="TreeGrafter"/>
</dbReference>
<feature type="transmembrane region" description="Helical" evidence="9">
    <location>
        <begin position="364"/>
        <end position="388"/>
    </location>
</feature>
<feature type="transmembrane region" description="Helical" evidence="9">
    <location>
        <begin position="266"/>
        <end position="283"/>
    </location>
</feature>
<gene>
    <name evidence="11" type="ORF">B0A50_05813</name>
</gene>
<feature type="domain" description="SSD" evidence="10">
    <location>
        <begin position="264"/>
        <end position="422"/>
    </location>
</feature>
<evidence type="ECO:0000256" key="6">
    <source>
        <dbReference type="ARBA" id="ARBA00023034"/>
    </source>
</evidence>
<dbReference type="GO" id="GO:0005789">
    <property type="term" value="C:endoplasmic reticulum membrane"/>
    <property type="evidence" value="ECO:0007669"/>
    <property type="project" value="InterPro"/>
</dbReference>
<dbReference type="Proteomes" id="UP000308549">
    <property type="component" value="Unassembled WGS sequence"/>
</dbReference>
<evidence type="ECO:0000256" key="5">
    <source>
        <dbReference type="ARBA" id="ARBA00022824"/>
    </source>
</evidence>
<keyword evidence="5" id="KW-0256">Endoplasmic reticulum</keyword>
<dbReference type="InterPro" id="IPR053958">
    <property type="entry name" value="HMGCR/SNAP/NPC1-like_SSD"/>
</dbReference>
<name>A0A4U0TU05_9PEZI</name>
<evidence type="ECO:0000259" key="10">
    <source>
        <dbReference type="PROSITE" id="PS50156"/>
    </source>
</evidence>
<evidence type="ECO:0000313" key="11">
    <source>
        <dbReference type="EMBL" id="TKA25718.1"/>
    </source>
</evidence>
<feature type="transmembrane region" description="Helical" evidence="9">
    <location>
        <begin position="394"/>
        <end position="420"/>
    </location>
</feature>
<dbReference type="AlphaFoldDB" id="A0A4U0TU05"/>
<dbReference type="PROSITE" id="PS50156">
    <property type="entry name" value="SSD"/>
    <property type="match status" value="1"/>
</dbReference>
<keyword evidence="9" id="KW-1133">Transmembrane helix</keyword>
<dbReference type="GO" id="GO:0032933">
    <property type="term" value="P:SREBP signaling pathway"/>
    <property type="evidence" value="ECO:0007669"/>
    <property type="project" value="InterPro"/>
</dbReference>
<reference evidence="11 12" key="1">
    <citation type="submission" date="2017-03" db="EMBL/GenBank/DDBJ databases">
        <title>Genomes of endolithic fungi from Antarctica.</title>
        <authorList>
            <person name="Coleine C."/>
            <person name="Masonjones S."/>
            <person name="Stajich J.E."/>
        </authorList>
    </citation>
    <scope>NUCLEOTIDE SEQUENCE [LARGE SCALE GENOMIC DNA]</scope>
    <source>
        <strain evidence="11 12">CCFEE 6315</strain>
    </source>
</reference>
<keyword evidence="6" id="KW-0333">Golgi apparatus</keyword>
<feature type="transmembrane region" description="Helical" evidence="9">
    <location>
        <begin position="295"/>
        <end position="319"/>
    </location>
</feature>
<dbReference type="PANTHER" id="PTHR46378">
    <property type="entry name" value="STEROL REGULATORY ELEMENT-BINDING PROTEIN CLEAVAGE-ACTIVATING PROTEIN"/>
    <property type="match status" value="1"/>
</dbReference>
<comment type="subcellular location">
    <subcellularLocation>
        <location evidence="1">Endoplasmic reticulum</location>
    </subcellularLocation>
    <subcellularLocation>
        <location evidence="2">Golgi apparatus membrane</location>
    </subcellularLocation>
</comment>
<evidence type="ECO:0000256" key="4">
    <source>
        <dbReference type="ARBA" id="ARBA00022737"/>
    </source>
</evidence>
<keyword evidence="4" id="KW-0677">Repeat</keyword>
<comment type="caution">
    <text evidence="11">The sequence shown here is derived from an EMBL/GenBank/DDBJ whole genome shotgun (WGS) entry which is preliminary data.</text>
</comment>
<feature type="region of interest" description="Disordered" evidence="8">
    <location>
        <begin position="979"/>
        <end position="1007"/>
    </location>
</feature>
<keyword evidence="12" id="KW-1185">Reference proteome</keyword>
<accession>A0A4U0TU05</accession>
<organism evidence="11 12">
    <name type="scientific">Salinomyces thailandicus</name>
    <dbReference type="NCBI Taxonomy" id="706561"/>
    <lineage>
        <taxon>Eukaryota</taxon>
        <taxon>Fungi</taxon>
        <taxon>Dikarya</taxon>
        <taxon>Ascomycota</taxon>
        <taxon>Pezizomycotina</taxon>
        <taxon>Dothideomycetes</taxon>
        <taxon>Dothideomycetidae</taxon>
        <taxon>Mycosphaerellales</taxon>
        <taxon>Teratosphaeriaceae</taxon>
        <taxon>Salinomyces</taxon>
    </lineage>
</organism>
<feature type="compositionally biased region" description="Basic residues" evidence="8">
    <location>
        <begin position="1093"/>
        <end position="1105"/>
    </location>
</feature>
<feature type="transmembrane region" description="Helical" evidence="9">
    <location>
        <begin position="593"/>
        <end position="616"/>
    </location>
</feature>
<evidence type="ECO:0000256" key="7">
    <source>
        <dbReference type="ARBA" id="ARBA00023136"/>
    </source>
</evidence>
<evidence type="ECO:0000313" key="12">
    <source>
        <dbReference type="Proteomes" id="UP000308549"/>
    </source>
</evidence>
<dbReference type="GO" id="GO:0032934">
    <property type="term" value="F:sterol binding"/>
    <property type="evidence" value="ECO:0007669"/>
    <property type="project" value="InterPro"/>
</dbReference>
<keyword evidence="3" id="KW-0853">WD repeat</keyword>
<feature type="compositionally biased region" description="Polar residues" evidence="8">
    <location>
        <begin position="1083"/>
        <end position="1092"/>
    </location>
</feature>
<feature type="compositionally biased region" description="Polar residues" evidence="8">
    <location>
        <begin position="980"/>
        <end position="995"/>
    </location>
</feature>
<dbReference type="InterPro" id="IPR000731">
    <property type="entry name" value="SSD"/>
</dbReference>
<evidence type="ECO:0000256" key="2">
    <source>
        <dbReference type="ARBA" id="ARBA00004394"/>
    </source>
</evidence>
<feature type="region of interest" description="Disordered" evidence="8">
    <location>
        <begin position="1076"/>
        <end position="1105"/>
    </location>
</feature>